<comment type="caution">
    <text evidence="1">Lacks conserved residue(s) required for the propagation of feature annotation.</text>
</comment>
<dbReference type="InterPro" id="IPR045659">
    <property type="entry name" value="LptD_2"/>
</dbReference>
<comment type="subunit">
    <text evidence="1">Component of the lipopolysaccharide transport and assembly complex.</text>
</comment>
<name>A0ABT1C7W2_9HYPH</name>
<feature type="domain" description="LPS-assembly protein LptD central" evidence="3">
    <location>
        <begin position="153"/>
        <end position="222"/>
    </location>
</feature>
<dbReference type="Gene3D" id="2.60.450.10">
    <property type="entry name" value="Lipopolysaccharide (LPS) transport protein A like domain"/>
    <property type="match status" value="1"/>
</dbReference>
<keyword evidence="1" id="KW-0472">Membrane</keyword>
<dbReference type="Pfam" id="PF19838">
    <property type="entry name" value="LptD_2"/>
    <property type="match status" value="1"/>
</dbReference>
<sequence length="760" mass="84208">MLLEADTLTYDNDSQIVTAAGRVRIDYGGNRLVAQRVSYDQNSKRLLAEGDVEIVDPQGTRVTSDKIDITDDFGEGFLNALRIETADKTYFAAESATRRSGRVTTFNNGVYTACAPCEEKPDKAPIWRIKARKIIWDGQEKVVRFEQSRFELFGFPIAYFPVFETADPTVKRKSGFLIPSLTQSDELGTGVTVPYYFALSPTFDLTVTGSYFTKQGFLGQAEWRQRFNNGEYSIQVAGINQKEPSAFDPNTVDSGPEGDPTEGRAMVGTRGQFDINPRWTFGWDYLAQTDKNFSKTYGIANFAKSVQRNQAYLVGLDDRNYFDLRAMEFKVQEEVLDSNPDARDPKQPLALPSFDYSITPDEPVFGGELNLDVNARAIKRDELDGFTALSDIRSGNDPFVRGLDGDNGRITGEAEWRKTIITDSGLVITPILAFQADAGYDNASSESIDRVNAMADRLNSLSEYQGPTADADVVSEFNRYMATLGLDLRWPVLFSSTSATHILEPTAQVFARPNEQYVGDLAIPNEDAQSFVFDATTLFERDKFSGYDRIEGGTRANVGFRYTGTFGGGWSTNAIFGQSYQLGGENSFDQPDLVNVGAYSGLETDTSDFVALAGLMTPVGLSLSASGRFDEESFDMRRGELKAGYSQGPLSLTARYAYIQEQPLYGFDEDRQEVRGTGSLRFAQNWTVLGSGTYDIEKSVVTNRGIGFGYDDECFTFNVSYAESVNRDDEDDVKKTIGFNLSFRTIGDFGSSQSLAQDTN</sequence>
<feature type="domain" description="LptD C-terminal" evidence="2">
    <location>
        <begin position="264"/>
        <end position="686"/>
    </location>
</feature>
<protein>
    <recommendedName>
        <fullName evidence="1">LPS-assembly protein LptD</fullName>
    </recommendedName>
</protein>
<comment type="caution">
    <text evidence="4">The sequence shown here is derived from an EMBL/GenBank/DDBJ whole genome shotgun (WGS) entry which is preliminary data.</text>
</comment>
<dbReference type="SUPFAM" id="SSF56935">
    <property type="entry name" value="Porins"/>
    <property type="match status" value="1"/>
</dbReference>
<comment type="similarity">
    <text evidence="1">Belongs to the LptD family.</text>
</comment>
<dbReference type="InterPro" id="IPR050218">
    <property type="entry name" value="LptD"/>
</dbReference>
<dbReference type="EMBL" id="JAMXQS010000006">
    <property type="protein sequence ID" value="MCO6050921.1"/>
    <property type="molecule type" value="Genomic_DNA"/>
</dbReference>
<keyword evidence="5" id="KW-1185">Reference proteome</keyword>
<keyword evidence="1" id="KW-0998">Cell outer membrane</keyword>
<evidence type="ECO:0000256" key="1">
    <source>
        <dbReference type="HAMAP-Rule" id="MF_01411"/>
    </source>
</evidence>
<evidence type="ECO:0000259" key="3">
    <source>
        <dbReference type="Pfam" id="PF19838"/>
    </source>
</evidence>
<dbReference type="HAMAP" id="MF_01411">
    <property type="entry name" value="LPS_assembly_LptD"/>
    <property type="match status" value="1"/>
</dbReference>
<proteinExistence type="inferred from homology"/>
<evidence type="ECO:0000259" key="2">
    <source>
        <dbReference type="Pfam" id="PF04453"/>
    </source>
</evidence>
<dbReference type="Proteomes" id="UP001205906">
    <property type="component" value="Unassembled WGS sequence"/>
</dbReference>
<reference evidence="4 5" key="1">
    <citation type="submission" date="2022-06" db="EMBL/GenBank/DDBJ databases">
        <title>Mesorhizobium sp. strain RP14 Genome sequencing and assembly.</title>
        <authorList>
            <person name="Kim I."/>
        </authorList>
    </citation>
    <scope>NUCLEOTIDE SEQUENCE [LARGE SCALE GENOMIC DNA]</scope>
    <source>
        <strain evidence="5">RP14(2022)</strain>
    </source>
</reference>
<dbReference type="InterPro" id="IPR020889">
    <property type="entry name" value="LipoPS_assembly_LptD"/>
</dbReference>
<comment type="function">
    <text evidence="1">Involved in the assembly of lipopolysaccharide (LPS) at the surface of the outer membrane.</text>
</comment>
<evidence type="ECO:0000313" key="4">
    <source>
        <dbReference type="EMBL" id="MCO6050921.1"/>
    </source>
</evidence>
<evidence type="ECO:0000313" key="5">
    <source>
        <dbReference type="Proteomes" id="UP001205906"/>
    </source>
</evidence>
<keyword evidence="1" id="KW-0732">Signal</keyword>
<dbReference type="InterPro" id="IPR007543">
    <property type="entry name" value="LptD_C"/>
</dbReference>
<dbReference type="Pfam" id="PF04453">
    <property type="entry name" value="LptD"/>
    <property type="match status" value="1"/>
</dbReference>
<gene>
    <name evidence="1" type="primary">lptD</name>
    <name evidence="4" type="ORF">NGM99_14145</name>
</gene>
<dbReference type="PANTHER" id="PTHR30189:SF1">
    <property type="entry name" value="LPS-ASSEMBLY PROTEIN LPTD"/>
    <property type="match status" value="1"/>
</dbReference>
<dbReference type="PANTHER" id="PTHR30189">
    <property type="entry name" value="LPS-ASSEMBLY PROTEIN"/>
    <property type="match status" value="1"/>
</dbReference>
<accession>A0ABT1C7W2</accession>
<organism evidence="4 5">
    <name type="scientific">Mesorhizobium liriopis</name>
    <dbReference type="NCBI Taxonomy" id="2953882"/>
    <lineage>
        <taxon>Bacteria</taxon>
        <taxon>Pseudomonadati</taxon>
        <taxon>Pseudomonadota</taxon>
        <taxon>Alphaproteobacteria</taxon>
        <taxon>Hyphomicrobiales</taxon>
        <taxon>Phyllobacteriaceae</taxon>
        <taxon>Mesorhizobium</taxon>
    </lineage>
</organism>
<comment type="subcellular location">
    <subcellularLocation>
        <location evidence="1">Cell outer membrane</location>
    </subcellularLocation>
</comment>